<keyword evidence="1" id="KW-0132">Cell division</keyword>
<dbReference type="Gramene" id="PHT90472">
    <property type="protein sequence ID" value="PHT90472"/>
    <property type="gene ID" value="T459_05585"/>
</dbReference>
<evidence type="ECO:0000313" key="7">
    <source>
        <dbReference type="EMBL" id="PHT90472.1"/>
    </source>
</evidence>
<keyword evidence="2 4" id="KW-0195">Cyclin</keyword>
<dbReference type="SMART" id="SM00385">
    <property type="entry name" value="CYCLIN"/>
    <property type="match status" value="1"/>
</dbReference>
<feature type="domain" description="Cyclin C-terminal" evidence="6">
    <location>
        <begin position="189"/>
        <end position="323"/>
    </location>
</feature>
<evidence type="ECO:0000256" key="2">
    <source>
        <dbReference type="ARBA" id="ARBA00023127"/>
    </source>
</evidence>
<dbReference type="InterPro" id="IPR039361">
    <property type="entry name" value="Cyclin"/>
</dbReference>
<protein>
    <submittedName>
        <fullName evidence="7">G2/mitotic-specific cyclin S13-6</fullName>
    </submittedName>
</protein>
<gene>
    <name evidence="7" type="ORF">T459_05585</name>
</gene>
<dbReference type="STRING" id="4072.A0A2G3A8A4"/>
<sequence>MEEDVDDEVSKIKPVHFEESMKYARKSVSEADISKYHSFAQTLQQSQGFGSEFRFVDASMGATTATSVDPFATSAGEICGCYIKGENVAKKVPTEKKPAQKKATIKPRPEEIIVIIPNTREKLMEEKMQRKKQAAENISKKKSTLTSTLTARSKVNDFVCISNKTYSHKQVLTMEKQILEQLEWYLTVPTPYVFLVHFIKSSLPDSEVSSLTYLPICVSQLMENMVYFLAELGLMNYETINYYLSMIVASAVYAARHTLNQIPFWNGTLKLHTGLLEAQIIECARMLVSYHSDAVNHKLKNLIEAESEPKDRVPKELSTKKVSLDILLDKLEDRDEELHVIAGANSRKRRKDDLIAEDTNECKK</sequence>
<dbReference type="SMART" id="SM01332">
    <property type="entry name" value="Cyclin_C"/>
    <property type="match status" value="1"/>
</dbReference>
<evidence type="ECO:0000256" key="3">
    <source>
        <dbReference type="ARBA" id="ARBA00023306"/>
    </source>
</evidence>
<dbReference type="Gene3D" id="6.10.20.150">
    <property type="match status" value="1"/>
</dbReference>
<dbReference type="Proteomes" id="UP000222542">
    <property type="component" value="Unassembled WGS sequence"/>
</dbReference>
<evidence type="ECO:0000256" key="4">
    <source>
        <dbReference type="RuleBase" id="RU000383"/>
    </source>
</evidence>
<dbReference type="EMBL" id="AYRZ02000002">
    <property type="protein sequence ID" value="PHT90472.1"/>
    <property type="molecule type" value="Genomic_DNA"/>
</dbReference>
<dbReference type="Pfam" id="PF00134">
    <property type="entry name" value="Cyclin_N"/>
    <property type="match status" value="1"/>
</dbReference>
<dbReference type="PANTHER" id="PTHR10177">
    <property type="entry name" value="CYCLINS"/>
    <property type="match status" value="1"/>
</dbReference>
<dbReference type="InterPro" id="IPR006671">
    <property type="entry name" value="Cyclin_N"/>
</dbReference>
<accession>A0A2G3A8A4</accession>
<reference evidence="7 8" key="2">
    <citation type="journal article" date="2017" name="Genome Biol.">
        <title>New reference genome sequences of hot pepper reveal the massive evolution of plant disease-resistance genes by retroduplication.</title>
        <authorList>
            <person name="Kim S."/>
            <person name="Park J."/>
            <person name="Yeom S.I."/>
            <person name="Kim Y.M."/>
            <person name="Seo E."/>
            <person name="Kim K.T."/>
            <person name="Kim M.S."/>
            <person name="Lee J.M."/>
            <person name="Cheong K."/>
            <person name="Shin H.S."/>
            <person name="Kim S.B."/>
            <person name="Han K."/>
            <person name="Lee J."/>
            <person name="Park M."/>
            <person name="Lee H.A."/>
            <person name="Lee H.Y."/>
            <person name="Lee Y."/>
            <person name="Oh S."/>
            <person name="Lee J.H."/>
            <person name="Choi E."/>
            <person name="Choi E."/>
            <person name="Lee S.E."/>
            <person name="Jeon J."/>
            <person name="Kim H."/>
            <person name="Choi G."/>
            <person name="Song H."/>
            <person name="Lee J."/>
            <person name="Lee S.C."/>
            <person name="Kwon J.K."/>
            <person name="Lee H.Y."/>
            <person name="Koo N."/>
            <person name="Hong Y."/>
            <person name="Kim R.W."/>
            <person name="Kang W.H."/>
            <person name="Huh J.H."/>
            <person name="Kang B.C."/>
            <person name="Yang T.J."/>
            <person name="Lee Y.H."/>
            <person name="Bennetzen J.L."/>
            <person name="Choi D."/>
        </authorList>
    </citation>
    <scope>NUCLEOTIDE SEQUENCE [LARGE SCALE GENOMIC DNA]</scope>
    <source>
        <strain evidence="8">cv. CM334</strain>
    </source>
</reference>
<proteinExistence type="inferred from homology"/>
<feature type="domain" description="Cyclin-like" evidence="5">
    <location>
        <begin position="193"/>
        <end position="289"/>
    </location>
</feature>
<dbReference type="Gene3D" id="1.10.472.10">
    <property type="entry name" value="Cyclin-like"/>
    <property type="match status" value="2"/>
</dbReference>
<evidence type="ECO:0000259" key="5">
    <source>
        <dbReference type="SMART" id="SM00385"/>
    </source>
</evidence>
<name>A0A2G3A8A4_CAPAN</name>
<dbReference type="GO" id="GO:0005634">
    <property type="term" value="C:nucleus"/>
    <property type="evidence" value="ECO:0000318"/>
    <property type="project" value="GO_Central"/>
</dbReference>
<dbReference type="InterPro" id="IPR013763">
    <property type="entry name" value="Cyclin-like_dom"/>
</dbReference>
<dbReference type="SUPFAM" id="SSF47954">
    <property type="entry name" value="Cyclin-like"/>
    <property type="match status" value="2"/>
</dbReference>
<dbReference type="AlphaFoldDB" id="A0A2G3A8A4"/>
<evidence type="ECO:0000256" key="1">
    <source>
        <dbReference type="ARBA" id="ARBA00022618"/>
    </source>
</evidence>
<dbReference type="GO" id="GO:0016538">
    <property type="term" value="F:cyclin-dependent protein serine/threonine kinase regulator activity"/>
    <property type="evidence" value="ECO:0000318"/>
    <property type="project" value="GO_Central"/>
</dbReference>
<dbReference type="InterPro" id="IPR036915">
    <property type="entry name" value="Cyclin-like_sf"/>
</dbReference>
<keyword evidence="8" id="KW-1185">Reference proteome</keyword>
<dbReference type="GO" id="GO:0000307">
    <property type="term" value="C:cyclin-dependent protein kinase holoenzyme complex"/>
    <property type="evidence" value="ECO:0000318"/>
    <property type="project" value="GO_Central"/>
</dbReference>
<dbReference type="GO" id="GO:0000082">
    <property type="term" value="P:G1/S transition of mitotic cell cycle"/>
    <property type="evidence" value="ECO:0000318"/>
    <property type="project" value="GO_Central"/>
</dbReference>
<comment type="similarity">
    <text evidence="4">Belongs to the cyclin family.</text>
</comment>
<dbReference type="GO" id="GO:0005737">
    <property type="term" value="C:cytoplasm"/>
    <property type="evidence" value="ECO:0000318"/>
    <property type="project" value="GO_Central"/>
</dbReference>
<organism evidence="7 8">
    <name type="scientific">Capsicum annuum</name>
    <name type="common">Capsicum pepper</name>
    <dbReference type="NCBI Taxonomy" id="4072"/>
    <lineage>
        <taxon>Eukaryota</taxon>
        <taxon>Viridiplantae</taxon>
        <taxon>Streptophyta</taxon>
        <taxon>Embryophyta</taxon>
        <taxon>Tracheophyta</taxon>
        <taxon>Spermatophyta</taxon>
        <taxon>Magnoliopsida</taxon>
        <taxon>eudicotyledons</taxon>
        <taxon>Gunneridae</taxon>
        <taxon>Pentapetalae</taxon>
        <taxon>asterids</taxon>
        <taxon>lamiids</taxon>
        <taxon>Solanales</taxon>
        <taxon>Solanaceae</taxon>
        <taxon>Solanoideae</taxon>
        <taxon>Capsiceae</taxon>
        <taxon>Capsicum</taxon>
    </lineage>
</organism>
<evidence type="ECO:0000313" key="8">
    <source>
        <dbReference type="Proteomes" id="UP000222542"/>
    </source>
</evidence>
<comment type="caution">
    <text evidence="7">The sequence shown here is derived from an EMBL/GenBank/DDBJ whole genome shotgun (WGS) entry which is preliminary data.</text>
</comment>
<reference evidence="7 8" key="1">
    <citation type="journal article" date="2014" name="Nat. Genet.">
        <title>Genome sequence of the hot pepper provides insights into the evolution of pungency in Capsicum species.</title>
        <authorList>
            <person name="Kim S."/>
            <person name="Park M."/>
            <person name="Yeom S.I."/>
            <person name="Kim Y.M."/>
            <person name="Lee J.M."/>
            <person name="Lee H.A."/>
            <person name="Seo E."/>
            <person name="Choi J."/>
            <person name="Cheong K."/>
            <person name="Kim K.T."/>
            <person name="Jung K."/>
            <person name="Lee G.W."/>
            <person name="Oh S.K."/>
            <person name="Bae C."/>
            <person name="Kim S.B."/>
            <person name="Lee H.Y."/>
            <person name="Kim S.Y."/>
            <person name="Kim M.S."/>
            <person name="Kang B.C."/>
            <person name="Jo Y.D."/>
            <person name="Yang H.B."/>
            <person name="Jeong H.J."/>
            <person name="Kang W.H."/>
            <person name="Kwon J.K."/>
            <person name="Shin C."/>
            <person name="Lim J.Y."/>
            <person name="Park J.H."/>
            <person name="Huh J.H."/>
            <person name="Kim J.S."/>
            <person name="Kim B.D."/>
            <person name="Cohen O."/>
            <person name="Paran I."/>
            <person name="Suh M.C."/>
            <person name="Lee S.B."/>
            <person name="Kim Y.K."/>
            <person name="Shin Y."/>
            <person name="Noh S.J."/>
            <person name="Park J."/>
            <person name="Seo Y.S."/>
            <person name="Kwon S.Y."/>
            <person name="Kim H.A."/>
            <person name="Park J.M."/>
            <person name="Kim H.J."/>
            <person name="Choi S.B."/>
            <person name="Bosland P.W."/>
            <person name="Reeves G."/>
            <person name="Jo S.H."/>
            <person name="Lee B.W."/>
            <person name="Cho H.T."/>
            <person name="Choi H.S."/>
            <person name="Lee M.S."/>
            <person name="Yu Y."/>
            <person name="Do Choi Y."/>
            <person name="Park B.S."/>
            <person name="van Deynze A."/>
            <person name="Ashrafi H."/>
            <person name="Hill T."/>
            <person name="Kim W.T."/>
            <person name="Pai H.S."/>
            <person name="Ahn H.K."/>
            <person name="Yeam I."/>
            <person name="Giovannoni J.J."/>
            <person name="Rose J.K."/>
            <person name="Sorensen I."/>
            <person name="Lee S.J."/>
            <person name="Kim R.W."/>
            <person name="Choi I.Y."/>
            <person name="Choi B.S."/>
            <person name="Lim J.S."/>
            <person name="Lee Y.H."/>
            <person name="Choi D."/>
        </authorList>
    </citation>
    <scope>NUCLEOTIDE SEQUENCE [LARGE SCALE GENOMIC DNA]</scope>
    <source>
        <strain evidence="8">cv. CM334</strain>
    </source>
</reference>
<dbReference type="InterPro" id="IPR004367">
    <property type="entry name" value="Cyclin_C-dom"/>
</dbReference>
<dbReference type="Pfam" id="PF02984">
    <property type="entry name" value="Cyclin_C"/>
    <property type="match status" value="1"/>
</dbReference>
<evidence type="ECO:0000259" key="6">
    <source>
        <dbReference type="SMART" id="SM01332"/>
    </source>
</evidence>
<dbReference type="GO" id="GO:0051301">
    <property type="term" value="P:cell division"/>
    <property type="evidence" value="ECO:0007669"/>
    <property type="project" value="UniProtKB-KW"/>
</dbReference>
<keyword evidence="3" id="KW-0131">Cell cycle</keyword>